<evidence type="ECO:0000256" key="3">
    <source>
        <dbReference type="ARBA" id="ARBA00022679"/>
    </source>
</evidence>
<comment type="caution">
    <text evidence="11">The sequence shown here is derived from an EMBL/GenBank/DDBJ whole genome shotgun (WGS) entry which is preliminary data.</text>
</comment>
<sequence>MAASLNPLLTSLAHYKKNKKTCRGTSRIHRTVSRVLKRFRVKKTRIDVYQETRRLHKSSECMVEDIMATNVPMLDGEYDFSAGAGGHSTIVRRSNQIPRPSFMTGDNAQDSFTPSPPFGPIDILTSNTETTSYRGSSMPLHLSTDPTSQSSSGRDSRLSGLVQPPLQQKASLTSIPEWPNRVLEIPADISDQSMNCSIETVERAAAAKIFLETHFNQLLTEETSPHSYLRRCINEENFLFTRTMTSYQASKLRQTRALKSSRRPNKKDKVAAANLEVLRVLGKGSFGVVKLVRKICHPRLDSEQGDSMSPRRSVVDLHKVKKELFAMKVIPKSKNLRNSQEGHLHAERDFLVESAHNRWVVQLYASFQDDSFLYLVMEFMVGGDFLAMLLREDVLPEATTRWYIAEMILCVEEVHKMKWIHRDLKPDNFLISSTGHLKISDFGLAFDGHWSHHQQYYNKTRETLCESLGIEVFGDADDVEQDVRTSTAQKIADCMNGISQNSANRSVSINGIRAEGHLAIDHLNTECKRSLAKSVVGTSQYMAPEVIRGDHYDGRCDYWSIGVIAYECLYGRTPFYCETRDDTKRKVLDHHLHLRFPSHNRYHRPQSAHPTLLPPVSDNAINLIARLLTHKEERLSCRRYRDNDIRGRRNGRSSHRSPYFVHPFDAEDIKNDAWFHNVPWDSIHKTIPPWLPTVKRDQDLAKWFESEDQILGTSDMIAEGEEGGPEIDPSLNQEKRKKAPVKRARDKILRDPVAGPVAMEVRKRNAFLGYTWHRSDIVGVLNAAAAARGGSSGGVDAGDVSSSATF</sequence>
<feature type="region of interest" description="Disordered" evidence="9">
    <location>
        <begin position="718"/>
        <end position="742"/>
    </location>
</feature>
<feature type="compositionally biased region" description="Polar residues" evidence="9">
    <location>
        <begin position="124"/>
        <end position="135"/>
    </location>
</feature>
<feature type="region of interest" description="Disordered" evidence="9">
    <location>
        <begin position="104"/>
        <end position="160"/>
    </location>
</feature>
<dbReference type="EC" id="2.7.11.1" evidence="1"/>
<keyword evidence="2" id="KW-0723">Serine/threonine-protein kinase</keyword>
<organism evidence="11 12">
    <name type="scientific">Venturia inaequalis</name>
    <name type="common">Apple scab fungus</name>
    <dbReference type="NCBI Taxonomy" id="5025"/>
    <lineage>
        <taxon>Eukaryota</taxon>
        <taxon>Fungi</taxon>
        <taxon>Dikarya</taxon>
        <taxon>Ascomycota</taxon>
        <taxon>Pezizomycotina</taxon>
        <taxon>Dothideomycetes</taxon>
        <taxon>Pleosporomycetidae</taxon>
        <taxon>Venturiales</taxon>
        <taxon>Venturiaceae</taxon>
        <taxon>Venturia</taxon>
    </lineage>
</organism>
<evidence type="ECO:0000256" key="8">
    <source>
        <dbReference type="ARBA" id="ARBA00048679"/>
    </source>
</evidence>
<dbReference type="SMART" id="SM00220">
    <property type="entry name" value="S_TKc"/>
    <property type="match status" value="1"/>
</dbReference>
<reference evidence="11 12" key="1">
    <citation type="submission" date="2018-12" db="EMBL/GenBank/DDBJ databases">
        <title>Venturia inaequalis Genome Resource.</title>
        <authorList>
            <person name="Lichtner F.J."/>
        </authorList>
    </citation>
    <scope>NUCLEOTIDE SEQUENCE [LARGE SCALE GENOMIC DNA]</scope>
    <source>
        <strain evidence="11 12">120213</strain>
    </source>
</reference>
<accession>A0A8H3UWU5</accession>
<dbReference type="PANTHER" id="PTHR24356:SF400">
    <property type="entry name" value="SERINE_THREONINE-PROTEIN KINASE CBK1"/>
    <property type="match status" value="1"/>
</dbReference>
<dbReference type="SUPFAM" id="SSF56112">
    <property type="entry name" value="Protein kinase-like (PK-like)"/>
    <property type="match status" value="1"/>
</dbReference>
<dbReference type="PROSITE" id="PS50011">
    <property type="entry name" value="PROTEIN_KINASE_DOM"/>
    <property type="match status" value="1"/>
</dbReference>
<dbReference type="InterPro" id="IPR011009">
    <property type="entry name" value="Kinase-like_dom_sf"/>
</dbReference>
<gene>
    <name evidence="11" type="ORF">EG328_001735</name>
</gene>
<evidence type="ECO:0000256" key="4">
    <source>
        <dbReference type="ARBA" id="ARBA00022741"/>
    </source>
</evidence>
<comment type="catalytic activity">
    <reaction evidence="7">
        <text>L-threonyl-[protein] + ATP = O-phospho-L-threonyl-[protein] + ADP + H(+)</text>
        <dbReference type="Rhea" id="RHEA:46608"/>
        <dbReference type="Rhea" id="RHEA-COMP:11060"/>
        <dbReference type="Rhea" id="RHEA-COMP:11605"/>
        <dbReference type="ChEBI" id="CHEBI:15378"/>
        <dbReference type="ChEBI" id="CHEBI:30013"/>
        <dbReference type="ChEBI" id="CHEBI:30616"/>
        <dbReference type="ChEBI" id="CHEBI:61977"/>
        <dbReference type="ChEBI" id="CHEBI:456216"/>
        <dbReference type="EC" id="2.7.11.1"/>
    </reaction>
</comment>
<evidence type="ECO:0000313" key="12">
    <source>
        <dbReference type="Proteomes" id="UP000447873"/>
    </source>
</evidence>
<evidence type="ECO:0000256" key="6">
    <source>
        <dbReference type="ARBA" id="ARBA00022840"/>
    </source>
</evidence>
<name>A0A8H3UWU5_VENIN</name>
<proteinExistence type="predicted"/>
<dbReference type="Pfam" id="PF00069">
    <property type="entry name" value="Pkinase"/>
    <property type="match status" value="2"/>
</dbReference>
<feature type="domain" description="Protein kinase" evidence="10">
    <location>
        <begin position="275"/>
        <end position="660"/>
    </location>
</feature>
<evidence type="ECO:0000256" key="1">
    <source>
        <dbReference type="ARBA" id="ARBA00012513"/>
    </source>
</evidence>
<dbReference type="GO" id="GO:0005524">
    <property type="term" value="F:ATP binding"/>
    <property type="evidence" value="ECO:0007669"/>
    <property type="project" value="UniProtKB-KW"/>
</dbReference>
<evidence type="ECO:0000313" key="11">
    <source>
        <dbReference type="EMBL" id="KAE9978031.1"/>
    </source>
</evidence>
<dbReference type="Gene3D" id="3.30.200.20">
    <property type="entry name" value="Phosphorylase Kinase, domain 1"/>
    <property type="match status" value="1"/>
</dbReference>
<dbReference type="GO" id="GO:0004674">
    <property type="term" value="F:protein serine/threonine kinase activity"/>
    <property type="evidence" value="ECO:0007669"/>
    <property type="project" value="UniProtKB-KW"/>
</dbReference>
<dbReference type="InterPro" id="IPR000719">
    <property type="entry name" value="Prot_kinase_dom"/>
</dbReference>
<dbReference type="InterPro" id="IPR050236">
    <property type="entry name" value="Ser_Thr_kinase_AGC"/>
</dbReference>
<keyword evidence="4" id="KW-0547">Nucleotide-binding</keyword>
<evidence type="ECO:0000259" key="10">
    <source>
        <dbReference type="PROSITE" id="PS50011"/>
    </source>
</evidence>
<keyword evidence="6" id="KW-0067">ATP-binding</keyword>
<keyword evidence="5" id="KW-0418">Kinase</keyword>
<keyword evidence="3" id="KW-0808">Transferase</keyword>
<comment type="catalytic activity">
    <reaction evidence="8">
        <text>L-seryl-[protein] + ATP = O-phospho-L-seryl-[protein] + ADP + H(+)</text>
        <dbReference type="Rhea" id="RHEA:17989"/>
        <dbReference type="Rhea" id="RHEA-COMP:9863"/>
        <dbReference type="Rhea" id="RHEA-COMP:11604"/>
        <dbReference type="ChEBI" id="CHEBI:15378"/>
        <dbReference type="ChEBI" id="CHEBI:29999"/>
        <dbReference type="ChEBI" id="CHEBI:30616"/>
        <dbReference type="ChEBI" id="CHEBI:83421"/>
        <dbReference type="ChEBI" id="CHEBI:456216"/>
        <dbReference type="EC" id="2.7.11.1"/>
    </reaction>
</comment>
<evidence type="ECO:0000256" key="5">
    <source>
        <dbReference type="ARBA" id="ARBA00022777"/>
    </source>
</evidence>
<protein>
    <recommendedName>
        <fullName evidence="1">non-specific serine/threonine protein kinase</fullName>
        <ecNumber evidence="1">2.7.11.1</ecNumber>
    </recommendedName>
</protein>
<evidence type="ECO:0000256" key="7">
    <source>
        <dbReference type="ARBA" id="ARBA00047899"/>
    </source>
</evidence>
<dbReference type="Gene3D" id="1.10.510.10">
    <property type="entry name" value="Transferase(Phosphotransferase) domain 1"/>
    <property type="match status" value="1"/>
</dbReference>
<dbReference type="Proteomes" id="UP000447873">
    <property type="component" value="Unassembled WGS sequence"/>
</dbReference>
<dbReference type="PANTHER" id="PTHR24356">
    <property type="entry name" value="SERINE/THREONINE-PROTEIN KINASE"/>
    <property type="match status" value="1"/>
</dbReference>
<feature type="compositionally biased region" description="Polar residues" evidence="9">
    <location>
        <begin position="104"/>
        <end position="113"/>
    </location>
</feature>
<dbReference type="GO" id="GO:0035556">
    <property type="term" value="P:intracellular signal transduction"/>
    <property type="evidence" value="ECO:0007669"/>
    <property type="project" value="TreeGrafter"/>
</dbReference>
<evidence type="ECO:0000256" key="2">
    <source>
        <dbReference type="ARBA" id="ARBA00022527"/>
    </source>
</evidence>
<dbReference type="AlphaFoldDB" id="A0A8H3UWU5"/>
<feature type="compositionally biased region" description="Low complexity" evidence="9">
    <location>
        <begin position="148"/>
        <end position="160"/>
    </location>
</feature>
<dbReference type="EMBL" id="WNWS01000143">
    <property type="protein sequence ID" value="KAE9978031.1"/>
    <property type="molecule type" value="Genomic_DNA"/>
</dbReference>
<evidence type="ECO:0000256" key="9">
    <source>
        <dbReference type="SAM" id="MobiDB-lite"/>
    </source>
</evidence>